<comment type="subcellular location">
    <subcellularLocation>
        <location evidence="1">Nucleus</location>
    </subcellularLocation>
</comment>
<evidence type="ECO:0000256" key="2">
    <source>
        <dbReference type="ARBA" id="ARBA00007025"/>
    </source>
</evidence>
<dbReference type="Gene3D" id="3.40.50.10810">
    <property type="entry name" value="Tandem AAA-ATPase domain"/>
    <property type="match status" value="1"/>
</dbReference>
<evidence type="ECO:0000256" key="3">
    <source>
        <dbReference type="ARBA" id="ARBA00012551"/>
    </source>
</evidence>
<evidence type="ECO:0000256" key="14">
    <source>
        <dbReference type="SAM" id="MobiDB-lite"/>
    </source>
</evidence>
<dbReference type="InterPro" id="IPR050496">
    <property type="entry name" value="SNF2_RAD54_helicase_repair"/>
</dbReference>
<dbReference type="CDD" id="cd18793">
    <property type="entry name" value="SF2_C_SNF"/>
    <property type="match status" value="1"/>
</dbReference>
<evidence type="ECO:0000256" key="1">
    <source>
        <dbReference type="ARBA" id="ARBA00004123"/>
    </source>
</evidence>
<evidence type="ECO:0000256" key="4">
    <source>
        <dbReference type="ARBA" id="ARBA00022741"/>
    </source>
</evidence>
<dbReference type="PANTHER" id="PTHR45629">
    <property type="entry name" value="SNF2/RAD54 FAMILY MEMBER"/>
    <property type="match status" value="1"/>
</dbReference>
<feature type="coiled-coil region" evidence="13">
    <location>
        <begin position="35"/>
        <end position="69"/>
    </location>
</feature>
<evidence type="ECO:0000259" key="15">
    <source>
        <dbReference type="PROSITE" id="PS51192"/>
    </source>
</evidence>
<comment type="similarity">
    <text evidence="2">Belongs to the SNF2/RAD54 helicase family.</text>
</comment>
<reference evidence="17 18" key="1">
    <citation type="submission" date="2015-10" db="EMBL/GenBank/DDBJ databases">
        <title>Draft genomes sequences of Candida glabrata isolates 1A, 1B, 2A, 2B, 3A and 3B.</title>
        <authorList>
            <person name="Haavelsrud O.E."/>
            <person name="Gaustad P."/>
        </authorList>
    </citation>
    <scope>NUCLEOTIDE SEQUENCE [LARGE SCALE GENOMIC DNA]</scope>
    <source>
        <strain evidence="17">910700640</strain>
    </source>
</reference>
<evidence type="ECO:0000256" key="12">
    <source>
        <dbReference type="ARBA" id="ARBA00047995"/>
    </source>
</evidence>
<evidence type="ECO:0000256" key="13">
    <source>
        <dbReference type="SAM" id="Coils"/>
    </source>
</evidence>
<dbReference type="Pfam" id="PF25875">
    <property type="entry name" value="WHD_Rad26_CSB"/>
    <property type="match status" value="1"/>
</dbReference>
<dbReference type="GO" id="GO:0000785">
    <property type="term" value="C:chromatin"/>
    <property type="evidence" value="ECO:0007669"/>
    <property type="project" value="EnsemblFungi"/>
</dbReference>
<organism evidence="17 18">
    <name type="scientific">Candida glabrata</name>
    <name type="common">Yeast</name>
    <name type="synonym">Torulopsis glabrata</name>
    <dbReference type="NCBI Taxonomy" id="5478"/>
    <lineage>
        <taxon>Eukaryota</taxon>
        <taxon>Fungi</taxon>
        <taxon>Dikarya</taxon>
        <taxon>Ascomycota</taxon>
        <taxon>Saccharomycotina</taxon>
        <taxon>Saccharomycetes</taxon>
        <taxon>Saccharomycetales</taxon>
        <taxon>Saccharomycetaceae</taxon>
        <taxon>Nakaseomyces</taxon>
    </lineage>
</organism>
<dbReference type="InterPro" id="IPR038718">
    <property type="entry name" value="SNF2-like_sf"/>
</dbReference>
<dbReference type="EMBL" id="LLZZ01000112">
    <property type="protein sequence ID" value="KTB05836.1"/>
    <property type="molecule type" value="Genomic_DNA"/>
</dbReference>
<dbReference type="PANTHER" id="PTHR45629:SF7">
    <property type="entry name" value="DNA EXCISION REPAIR PROTEIN ERCC-6-RELATED"/>
    <property type="match status" value="1"/>
</dbReference>
<dbReference type="InterPro" id="IPR049730">
    <property type="entry name" value="SNF2/RAD54-like_C"/>
</dbReference>
<evidence type="ECO:0000256" key="5">
    <source>
        <dbReference type="ARBA" id="ARBA00022763"/>
    </source>
</evidence>
<keyword evidence="13" id="KW-0175">Coiled coil</keyword>
<dbReference type="Pfam" id="PF00271">
    <property type="entry name" value="Helicase_C"/>
    <property type="match status" value="1"/>
</dbReference>
<keyword evidence="6" id="KW-0378">Hydrolase</keyword>
<dbReference type="InterPro" id="IPR027417">
    <property type="entry name" value="P-loop_NTPase"/>
</dbReference>
<comment type="catalytic activity">
    <reaction evidence="12">
        <text>ATP + H2O = ADP + phosphate + H(+)</text>
        <dbReference type="Rhea" id="RHEA:13065"/>
        <dbReference type="ChEBI" id="CHEBI:15377"/>
        <dbReference type="ChEBI" id="CHEBI:15378"/>
        <dbReference type="ChEBI" id="CHEBI:30616"/>
        <dbReference type="ChEBI" id="CHEBI:43474"/>
        <dbReference type="ChEBI" id="CHEBI:456216"/>
        <dbReference type="EC" id="3.6.4.12"/>
    </reaction>
</comment>
<dbReference type="VEuPathDB" id="FungiDB:CAGL0I01694g"/>
<evidence type="ECO:0000259" key="16">
    <source>
        <dbReference type="PROSITE" id="PS51194"/>
    </source>
</evidence>
<keyword evidence="4" id="KW-0547">Nucleotide-binding</keyword>
<dbReference type="Gene3D" id="3.40.50.300">
    <property type="entry name" value="P-loop containing nucleotide triphosphate hydrolases"/>
    <property type="match status" value="1"/>
</dbReference>
<keyword evidence="11" id="KW-0539">Nucleus</keyword>
<dbReference type="GO" id="GO:0006357">
    <property type="term" value="P:regulation of transcription by RNA polymerase II"/>
    <property type="evidence" value="ECO:0007669"/>
    <property type="project" value="EnsemblFungi"/>
</dbReference>
<feature type="region of interest" description="Disordered" evidence="14">
    <location>
        <begin position="189"/>
        <end position="226"/>
    </location>
</feature>
<dbReference type="SUPFAM" id="SSF52540">
    <property type="entry name" value="P-loop containing nucleoside triphosphate hydrolases"/>
    <property type="match status" value="2"/>
</dbReference>
<evidence type="ECO:0000313" key="18">
    <source>
        <dbReference type="Proteomes" id="UP000054886"/>
    </source>
</evidence>
<accession>A0A0W0D144</accession>
<dbReference type="FunFam" id="3.40.50.10810:FF:000039">
    <property type="entry name" value="DNA repair protein Rhp26/Rad26"/>
    <property type="match status" value="1"/>
</dbReference>
<feature type="domain" description="Helicase ATP-binding" evidence="15">
    <location>
        <begin position="310"/>
        <end position="517"/>
    </location>
</feature>
<dbReference type="Proteomes" id="UP000054886">
    <property type="component" value="Unassembled WGS sequence"/>
</dbReference>
<evidence type="ECO:0000256" key="7">
    <source>
        <dbReference type="ARBA" id="ARBA00022806"/>
    </source>
</evidence>
<feature type="compositionally biased region" description="Acidic residues" evidence="14">
    <location>
        <begin position="200"/>
        <end position="215"/>
    </location>
</feature>
<dbReference type="PROSITE" id="PS51192">
    <property type="entry name" value="HELICASE_ATP_BIND_1"/>
    <property type="match status" value="1"/>
</dbReference>
<dbReference type="CDD" id="cd18000">
    <property type="entry name" value="DEXHc_ERCC6"/>
    <property type="match status" value="1"/>
</dbReference>
<evidence type="ECO:0000256" key="9">
    <source>
        <dbReference type="ARBA" id="ARBA00023125"/>
    </source>
</evidence>
<protein>
    <recommendedName>
        <fullName evidence="3">DNA helicase</fullName>
        <ecNumber evidence="3">3.6.4.12</ecNumber>
    </recommendedName>
</protein>
<feature type="region of interest" description="Disordered" evidence="14">
    <location>
        <begin position="112"/>
        <end position="132"/>
    </location>
</feature>
<dbReference type="InterPro" id="IPR000330">
    <property type="entry name" value="SNF2_N"/>
</dbReference>
<dbReference type="VEuPathDB" id="FungiDB:GVI51_I01507"/>
<dbReference type="PROSITE" id="PS51194">
    <property type="entry name" value="HELICASE_CTER"/>
    <property type="match status" value="1"/>
</dbReference>
<sequence>MGNEESRINEGLDNLGVNVQSQSSLEKQIENDVQNYTIQQQIEQEEKRLERAKNALNKCLKKKKLLERRLKLTTRISVKAKLREEIAYLEENEEYTLRQDIQDVKQRLKSNLNSLNSDSQKTETDRRPDESERDYLVRIGKITAFGSSNKFIIDNEDYANDSYPATKIKKEEDLEALAAVQMTENLDDEEHISNSFDNNDNFDDTYVDDDDEYVNTDDTSKDDEISVPDTRFAHGQTLDDGDELIYQKRLRKWIKHRSSKRTLDKHEHLPEWQKPHPEIPDAKLNNEFKIPGEIFSLLFNYQKTGVQWLYELFQQRRGGIIGDEMGLGKTIQVTAFLAALHHSNLLSGPVLIVCPATVMKQWCNEIHQWWPPFRAVILHSIGAGMNDKSNLTEDEIENMIIKSELENTDFHDYENASKLKSKVETGMHMQNLISKVVADGHIIITTYVGLRIHSDKLLNVNWSYCVLDEGHKIRNPDSEISLTCKKLKCKNRIILSGTPIQNNLVELWSLFDFIYPGRLGTLPVFQQQFVQPINMGGYANATNTQVQTGYRCAVALRDLISPYLLRRVKADVAKDLPKKKEMVLFCKLTEFQRRKYLEFLSSDELSQIKGGKRHVLYGIDILRKICNHPDLLDRDYIKNTSGYGDPKRSGKMQVVKQLLKLWKSEGHKTLLFTQSRQMLDILEEFIKFKEPELSDIRYLRMDGTTSIQVRQTLVDRFNNESYDVFLLTTRVGGLGVNLTGANRIIIYDPDWNPSTDLQARERAWRIGQKREVSIYRLMISGTIEEKIYHRQIFKQFLMNKVLSDPKQKRFFKTKELQDLFSLGGEQGYSTETLNEEVEKHTKKLKDESTKDSDDLDQVTNLDGVSKLESFYDGKEVSESNKEDDERLMEGLLGEKSLENIATHEQMIKSHSVGSSKIVKREAERIANQALEALRISRKETKKYDIGTPTWTGKFGTAGKVNKPNLKKNIKKGTGSASILSNIRKANTQVKKSPTDSDTTNADTNTNKEKLLSIINFLKKQENFEASSRDILNNLGVHINDEEDLIKTRALLKSIGNFSNNKKVWVLKSEFQP</sequence>
<evidence type="ECO:0000313" key="17">
    <source>
        <dbReference type="EMBL" id="KTB05836.1"/>
    </source>
</evidence>
<proteinExistence type="inferred from homology"/>
<name>A0A0W0D144_CANGB</name>
<gene>
    <name evidence="17" type="ORF">AO440_002412</name>
</gene>
<dbReference type="GO" id="GO:0003678">
    <property type="term" value="F:DNA helicase activity"/>
    <property type="evidence" value="ECO:0007669"/>
    <property type="project" value="UniProtKB-EC"/>
</dbReference>
<dbReference type="InterPro" id="IPR058951">
    <property type="entry name" value="WHD_Rad26_CSB-like"/>
</dbReference>
<keyword evidence="10" id="KW-0234">DNA repair</keyword>
<dbReference type="InterPro" id="IPR014001">
    <property type="entry name" value="Helicase_ATP-bd"/>
</dbReference>
<dbReference type="SMART" id="SM00487">
    <property type="entry name" value="DEXDc"/>
    <property type="match status" value="1"/>
</dbReference>
<dbReference type="GO" id="GO:0016787">
    <property type="term" value="F:hydrolase activity"/>
    <property type="evidence" value="ECO:0007669"/>
    <property type="project" value="UniProtKB-KW"/>
</dbReference>
<keyword evidence="7" id="KW-0347">Helicase</keyword>
<dbReference type="SMART" id="SM00490">
    <property type="entry name" value="HELICc"/>
    <property type="match status" value="1"/>
</dbReference>
<dbReference type="GO" id="GO:0061635">
    <property type="term" value="P:regulation of protein complex stability"/>
    <property type="evidence" value="ECO:0007669"/>
    <property type="project" value="EnsemblFungi"/>
</dbReference>
<evidence type="ECO:0000256" key="8">
    <source>
        <dbReference type="ARBA" id="ARBA00022840"/>
    </source>
</evidence>
<dbReference type="GO" id="GO:0005524">
    <property type="term" value="F:ATP binding"/>
    <property type="evidence" value="ECO:0007669"/>
    <property type="project" value="InterPro"/>
</dbReference>
<keyword evidence="8" id="KW-0067">ATP-binding</keyword>
<dbReference type="VEuPathDB" id="FungiDB:GWK60_L01507"/>
<dbReference type="AlphaFoldDB" id="A0A0W0D144"/>
<evidence type="ECO:0000256" key="11">
    <source>
        <dbReference type="ARBA" id="ARBA00023242"/>
    </source>
</evidence>
<dbReference type="GO" id="GO:0005634">
    <property type="term" value="C:nucleus"/>
    <property type="evidence" value="ECO:0007669"/>
    <property type="project" value="TreeGrafter"/>
</dbReference>
<keyword evidence="5" id="KW-0227">DNA damage</keyword>
<evidence type="ECO:0000256" key="10">
    <source>
        <dbReference type="ARBA" id="ARBA00023204"/>
    </source>
</evidence>
<dbReference type="Pfam" id="PF00176">
    <property type="entry name" value="SNF2-rel_dom"/>
    <property type="match status" value="1"/>
</dbReference>
<dbReference type="GO" id="GO:0006283">
    <property type="term" value="P:transcription-coupled nucleotide-excision repair"/>
    <property type="evidence" value="ECO:0007669"/>
    <property type="project" value="EnsemblFungi"/>
</dbReference>
<comment type="caution">
    <text evidence="17">The sequence shown here is derived from an EMBL/GenBank/DDBJ whole genome shotgun (WGS) entry which is preliminary data.</text>
</comment>
<feature type="compositionally biased region" description="Basic and acidic residues" evidence="14">
    <location>
        <begin position="120"/>
        <end position="132"/>
    </location>
</feature>
<keyword evidence="9" id="KW-0238">DNA-binding</keyword>
<dbReference type="EC" id="3.6.4.12" evidence="3"/>
<dbReference type="InterPro" id="IPR001650">
    <property type="entry name" value="Helicase_C-like"/>
</dbReference>
<evidence type="ECO:0000256" key="6">
    <source>
        <dbReference type="ARBA" id="ARBA00022801"/>
    </source>
</evidence>
<dbReference type="VEuPathDB" id="FungiDB:B1J91_I01694g"/>
<feature type="domain" description="Helicase C-terminal" evidence="16">
    <location>
        <begin position="654"/>
        <end position="817"/>
    </location>
</feature>